<evidence type="ECO:0000259" key="5">
    <source>
        <dbReference type="Pfam" id="PF00149"/>
    </source>
</evidence>
<dbReference type="EMBL" id="BNCJ01000001">
    <property type="protein sequence ID" value="GHF34124.1"/>
    <property type="molecule type" value="Genomic_DNA"/>
</dbReference>
<evidence type="ECO:0000256" key="3">
    <source>
        <dbReference type="ARBA" id="ARBA00023004"/>
    </source>
</evidence>
<dbReference type="Gene3D" id="3.60.21.10">
    <property type="match status" value="1"/>
</dbReference>
<comment type="similarity">
    <text evidence="4">Belongs to the cyclic nucleotide phosphodiesterase class-III family.</text>
</comment>
<keyword evidence="3" id="KW-0408">Iron</keyword>
<reference evidence="6" key="2">
    <citation type="submission" date="2020-09" db="EMBL/GenBank/DDBJ databases">
        <authorList>
            <person name="Sun Q."/>
            <person name="Kim S."/>
        </authorList>
    </citation>
    <scope>NUCLEOTIDE SEQUENCE</scope>
    <source>
        <strain evidence="6">KCTC 42650</strain>
    </source>
</reference>
<dbReference type="GO" id="GO:0046872">
    <property type="term" value="F:metal ion binding"/>
    <property type="evidence" value="ECO:0007669"/>
    <property type="project" value="UniProtKB-KW"/>
</dbReference>
<dbReference type="PANTHER" id="PTHR42988:SF2">
    <property type="entry name" value="CYCLIC NUCLEOTIDE PHOSPHODIESTERASE CBUA0032-RELATED"/>
    <property type="match status" value="1"/>
</dbReference>
<dbReference type="RefSeq" id="WP_189678164.1">
    <property type="nucleotide sequence ID" value="NZ_BNCJ01000001.1"/>
</dbReference>
<dbReference type="InterPro" id="IPR050884">
    <property type="entry name" value="CNP_phosphodiesterase-III"/>
</dbReference>
<dbReference type="SUPFAM" id="SSF56300">
    <property type="entry name" value="Metallo-dependent phosphatases"/>
    <property type="match status" value="1"/>
</dbReference>
<protein>
    <submittedName>
        <fullName evidence="6">Phosphodiesterase</fullName>
    </submittedName>
</protein>
<evidence type="ECO:0000256" key="4">
    <source>
        <dbReference type="ARBA" id="ARBA00025742"/>
    </source>
</evidence>
<keyword evidence="7" id="KW-1185">Reference proteome</keyword>
<reference evidence="6" key="1">
    <citation type="journal article" date="2014" name="Int. J. Syst. Evol. Microbiol.">
        <title>Complete genome sequence of Corynebacterium casei LMG S-19264T (=DSM 44701T), isolated from a smear-ripened cheese.</title>
        <authorList>
            <consortium name="US DOE Joint Genome Institute (JGI-PGF)"/>
            <person name="Walter F."/>
            <person name="Albersmeier A."/>
            <person name="Kalinowski J."/>
            <person name="Ruckert C."/>
        </authorList>
    </citation>
    <scope>NUCLEOTIDE SEQUENCE</scope>
    <source>
        <strain evidence="6">KCTC 42650</strain>
    </source>
</reference>
<dbReference type="Proteomes" id="UP000626220">
    <property type="component" value="Unassembled WGS sequence"/>
</dbReference>
<keyword evidence="2" id="KW-0378">Hydrolase</keyword>
<dbReference type="InterPro" id="IPR029052">
    <property type="entry name" value="Metallo-depent_PP-like"/>
</dbReference>
<sequence length="268" mass="29195">MTRFLHLTDLHLSHADSGDMGLHSDTEATLRRVVAHIAAMPEKPDFVVMSGDLTNTGHDSSYRLLQEIIADIPVPLVLALGNHDKREGFNAVFRDGASDQPLYHDALQGALHVITLDTGVPGRVAGAIDAEQMDFLRAALARHSDRPKLIVMHHPPRVDPDGLPWGTIDMASTEALAETLRGHPVAGILSGHIHINRVSHWHGIPIVVSNGLHSTVDLLDRQDLRIVEGSGFGLCEWRPSGLSVAFVPLTPEARQITVIDRARLLAFS</sequence>
<accession>A0A8J3GU53</accession>
<evidence type="ECO:0000313" key="7">
    <source>
        <dbReference type="Proteomes" id="UP000626220"/>
    </source>
</evidence>
<dbReference type="PANTHER" id="PTHR42988">
    <property type="entry name" value="PHOSPHOHYDROLASE"/>
    <property type="match status" value="1"/>
</dbReference>
<evidence type="ECO:0000256" key="1">
    <source>
        <dbReference type="ARBA" id="ARBA00022723"/>
    </source>
</evidence>
<gene>
    <name evidence="6" type="ORF">GCM10017056_01980</name>
</gene>
<dbReference type="AlphaFoldDB" id="A0A8J3GU53"/>
<feature type="domain" description="Calcineurin-like phosphoesterase" evidence="5">
    <location>
        <begin position="3"/>
        <end position="195"/>
    </location>
</feature>
<keyword evidence="1" id="KW-0479">Metal-binding</keyword>
<dbReference type="InterPro" id="IPR004843">
    <property type="entry name" value="Calcineurin-like_PHP"/>
</dbReference>
<dbReference type="GO" id="GO:0016787">
    <property type="term" value="F:hydrolase activity"/>
    <property type="evidence" value="ECO:0007669"/>
    <property type="project" value="UniProtKB-KW"/>
</dbReference>
<dbReference type="Pfam" id="PF00149">
    <property type="entry name" value="Metallophos"/>
    <property type="match status" value="1"/>
</dbReference>
<organism evidence="6 7">
    <name type="scientific">Seohaeicola zhoushanensis</name>
    <dbReference type="NCBI Taxonomy" id="1569283"/>
    <lineage>
        <taxon>Bacteria</taxon>
        <taxon>Pseudomonadati</taxon>
        <taxon>Pseudomonadota</taxon>
        <taxon>Alphaproteobacteria</taxon>
        <taxon>Rhodobacterales</taxon>
        <taxon>Roseobacteraceae</taxon>
        <taxon>Seohaeicola</taxon>
    </lineage>
</organism>
<evidence type="ECO:0000313" key="6">
    <source>
        <dbReference type="EMBL" id="GHF34124.1"/>
    </source>
</evidence>
<evidence type="ECO:0000256" key="2">
    <source>
        <dbReference type="ARBA" id="ARBA00022801"/>
    </source>
</evidence>
<proteinExistence type="inferred from homology"/>
<name>A0A8J3GU53_9RHOB</name>
<comment type="caution">
    <text evidence="6">The sequence shown here is derived from an EMBL/GenBank/DDBJ whole genome shotgun (WGS) entry which is preliminary data.</text>
</comment>